<dbReference type="InterPro" id="IPR001810">
    <property type="entry name" value="F-box_dom"/>
</dbReference>
<dbReference type="Proteomes" id="UP001218218">
    <property type="component" value="Unassembled WGS sequence"/>
</dbReference>
<accession>A0AAD7A6Z8</accession>
<name>A0AAD7A6Z8_9AGAR</name>
<keyword evidence="4" id="KW-1185">Reference proteome</keyword>
<dbReference type="SMART" id="SM00256">
    <property type="entry name" value="FBOX"/>
    <property type="match status" value="1"/>
</dbReference>
<evidence type="ECO:0000313" key="4">
    <source>
        <dbReference type="Proteomes" id="UP001218218"/>
    </source>
</evidence>
<feature type="signal peptide" evidence="1">
    <location>
        <begin position="1"/>
        <end position="20"/>
    </location>
</feature>
<keyword evidence="1" id="KW-0732">Signal</keyword>
<evidence type="ECO:0000259" key="2">
    <source>
        <dbReference type="SMART" id="SM00256"/>
    </source>
</evidence>
<evidence type="ECO:0000256" key="1">
    <source>
        <dbReference type="SAM" id="SignalP"/>
    </source>
</evidence>
<proteinExistence type="predicted"/>
<gene>
    <name evidence="3" type="ORF">DFH08DRAFT_108403</name>
</gene>
<sequence length="468" mass="52646">MPLNIDIWLYILALVPLQDAVSFTRVSREFRSLTLEKSFWISLLLAKKASRPLPCPDDENLADHDIAHLKDMVFHVLRLERNWGRRRPDYLSMKTIRLGPGHRILHAVPGTPLLFVHSGLSGDVACWNVDTETALHSTYIGRSVFHVSLLSRHNKICSMALLVTDDLVDDYSTRPSYLVVITIQTASPSPIIEVPFRRPLEASFTFGQLFLNQEVVGLLRVFDMGRLEIVAFNRFNGVCRIIRTDTLYDRRMGAFLDGSLYVVNHRSDFSSNVYNCPSHFLPYNDSGETRITDTLKWDDGGIRFWSAVDANYVGLETWLEALGALSHTPFRGAALTTLHYINVDEEPLPSAINIRFWSFKDRDTPLSQRLHPSHSLNLRGMIATTSSLSRPPYLVANSDVSVLIFVSYDDGLGLVLVRYDPSTFSSAISHLDVPSPSDLASVSSVALDDHRGVVMFIEDDVLYSVSYA</sequence>
<comment type="caution">
    <text evidence="3">The sequence shown here is derived from an EMBL/GenBank/DDBJ whole genome shotgun (WGS) entry which is preliminary data.</text>
</comment>
<feature type="domain" description="F-box" evidence="2">
    <location>
        <begin position="3"/>
        <end position="43"/>
    </location>
</feature>
<organism evidence="3 4">
    <name type="scientific">Mycena albidolilacea</name>
    <dbReference type="NCBI Taxonomy" id="1033008"/>
    <lineage>
        <taxon>Eukaryota</taxon>
        <taxon>Fungi</taxon>
        <taxon>Dikarya</taxon>
        <taxon>Basidiomycota</taxon>
        <taxon>Agaricomycotina</taxon>
        <taxon>Agaricomycetes</taxon>
        <taxon>Agaricomycetidae</taxon>
        <taxon>Agaricales</taxon>
        <taxon>Marasmiineae</taxon>
        <taxon>Mycenaceae</taxon>
        <taxon>Mycena</taxon>
    </lineage>
</organism>
<dbReference type="Pfam" id="PF00646">
    <property type="entry name" value="F-box"/>
    <property type="match status" value="1"/>
</dbReference>
<dbReference type="Gene3D" id="1.20.1280.50">
    <property type="match status" value="1"/>
</dbReference>
<dbReference type="SUPFAM" id="SSF81383">
    <property type="entry name" value="F-box domain"/>
    <property type="match status" value="1"/>
</dbReference>
<protein>
    <recommendedName>
        <fullName evidence="2">F-box domain-containing protein</fullName>
    </recommendedName>
</protein>
<dbReference type="EMBL" id="JARIHO010000014">
    <property type="protein sequence ID" value="KAJ7350373.1"/>
    <property type="molecule type" value="Genomic_DNA"/>
</dbReference>
<reference evidence="3" key="1">
    <citation type="submission" date="2023-03" db="EMBL/GenBank/DDBJ databases">
        <title>Massive genome expansion in bonnet fungi (Mycena s.s.) driven by repeated elements and novel gene families across ecological guilds.</title>
        <authorList>
            <consortium name="Lawrence Berkeley National Laboratory"/>
            <person name="Harder C.B."/>
            <person name="Miyauchi S."/>
            <person name="Viragh M."/>
            <person name="Kuo A."/>
            <person name="Thoen E."/>
            <person name="Andreopoulos B."/>
            <person name="Lu D."/>
            <person name="Skrede I."/>
            <person name="Drula E."/>
            <person name="Henrissat B."/>
            <person name="Morin E."/>
            <person name="Kohler A."/>
            <person name="Barry K."/>
            <person name="LaButti K."/>
            <person name="Morin E."/>
            <person name="Salamov A."/>
            <person name="Lipzen A."/>
            <person name="Mereny Z."/>
            <person name="Hegedus B."/>
            <person name="Baldrian P."/>
            <person name="Stursova M."/>
            <person name="Weitz H."/>
            <person name="Taylor A."/>
            <person name="Grigoriev I.V."/>
            <person name="Nagy L.G."/>
            <person name="Martin F."/>
            <person name="Kauserud H."/>
        </authorList>
    </citation>
    <scope>NUCLEOTIDE SEQUENCE</scope>
    <source>
        <strain evidence="3">CBHHK002</strain>
    </source>
</reference>
<dbReference type="InterPro" id="IPR036047">
    <property type="entry name" value="F-box-like_dom_sf"/>
</dbReference>
<dbReference type="AlphaFoldDB" id="A0AAD7A6Z8"/>
<evidence type="ECO:0000313" key="3">
    <source>
        <dbReference type="EMBL" id="KAJ7350373.1"/>
    </source>
</evidence>
<feature type="chain" id="PRO_5042145843" description="F-box domain-containing protein" evidence="1">
    <location>
        <begin position="21"/>
        <end position="468"/>
    </location>
</feature>